<evidence type="ECO:0000313" key="14">
    <source>
        <dbReference type="EMBL" id="JAR91717.1"/>
    </source>
</evidence>
<keyword evidence="4" id="KW-0548">Nucleotidyltransferase</keyword>
<dbReference type="EC" id="2.7.7.49" evidence="1"/>
<dbReference type="SUPFAM" id="SSF56672">
    <property type="entry name" value="DNA/RNA polymerases"/>
    <property type="match status" value="1"/>
</dbReference>
<feature type="domain" description="Integrase catalytic" evidence="13">
    <location>
        <begin position="733"/>
        <end position="905"/>
    </location>
</feature>
<dbReference type="InterPro" id="IPR001584">
    <property type="entry name" value="Integrase_cat-core"/>
</dbReference>
<dbReference type="Gene3D" id="1.10.340.70">
    <property type="match status" value="1"/>
</dbReference>
<proteinExistence type="predicted"/>
<evidence type="ECO:0000259" key="12">
    <source>
        <dbReference type="PROSITE" id="PS50878"/>
    </source>
</evidence>
<dbReference type="FunFam" id="3.30.70.270:FF:000164">
    <property type="match status" value="1"/>
</dbReference>
<dbReference type="InterPro" id="IPR041588">
    <property type="entry name" value="Integrase_H2C2"/>
</dbReference>
<dbReference type="GO" id="GO:0015074">
    <property type="term" value="P:DNA integration"/>
    <property type="evidence" value="ECO:0007669"/>
    <property type="project" value="InterPro"/>
</dbReference>
<evidence type="ECO:0000256" key="6">
    <source>
        <dbReference type="ARBA" id="ARBA00022759"/>
    </source>
</evidence>
<sequence>GKQAGPTLTTAGVAGHGTSRLFFVTERVTKLQYLVDTGAEVSVIPPTKEERRHPTDTPPLQAANGSSIKTYGQRSLTLDLGLRRTYRWIFYVADVQQPILGADFLRHFGLVVDLSRNVLLDRGTHLYVHGILSKTKSLNLTISTQVSGAPWKSLLDEFPQLLRQSNPPQTVKHTITHHIETTGPPVFARPRRLAPDRLKIARQEFEHMIELGIVRPSSSAWSSALHMVPKKSGDWRPCGDYRALNNVTVPDRYPIPHLQDFGNSLHGSTIFTKIDLVKAYHQIPVEPCDVPKTAIVTPFGMYEYTRMPFGLRNAAQTFQRFMDQVLRGFPFCFAYLDDILVFSRDEKEHRDHLRQLFIRLSDYGILINAAKCEFGVSELSFLGHYVNHLGIRPLPQRIEAIEKFPQPLTTTKLREFLGLVNFYRRFIPHCAAILQPVNKLLAGSLRKNEHLTWTEPASAAFVNIKRALSSATLLTHPQCDAPTSIMVDASDTAAGAVLQQFQNGKWHPISFFSKQFLPAETRYSTFGRELLGLYLAVKFFRHFLEGRQFCIWTDHKPLTYAFKSNNSNHTPREIRHMSFVSEFTTDIRFVAGKENSVADALSRLNIDEITTTRPPVDFTALARAQQTDSELTKLRTSQTALILEDVDVPESNTTMVCDISTGTPRPYVPSNFRRTVFDALHTLSHPGIRATQHLITSRFVWPGMKADVRRWSQTCLQCQKVKVHRHTVTPYGVFQQPDARFSHVHLDIVGPLPSSQGFRYLLTCVDRFTRWPEAIPIARITAEDVAHAFVSIWISRFGIPATITTDRGRQFESSLFRHLSQSLGVNHIHTTSYHPQANGMVERLHRQLKTALMAQSVNPSSWVEVLPLVLLGIRSALKNDLHCTTAELVYGTTLRIPGEFIEPPTEHNIFDIQDFACRLRQHMAQLRPCPARTTQPTSIFVNPALADATHVFVRNDAVKRSLQPPYDGPFRILRRNPKHMTLLINGRTDTVSIDRLKPAFYESLQTTVPSELVPTSPSHCPVKKKVSFFLTTPNLTLVTRLPH</sequence>
<evidence type="ECO:0000256" key="3">
    <source>
        <dbReference type="ARBA" id="ARBA00022679"/>
    </source>
</evidence>
<dbReference type="SUPFAM" id="SSF53098">
    <property type="entry name" value="Ribonuclease H-like"/>
    <property type="match status" value="1"/>
</dbReference>
<dbReference type="InterPro" id="IPR021109">
    <property type="entry name" value="Peptidase_aspartic_dom_sf"/>
</dbReference>
<dbReference type="PROSITE" id="PS50175">
    <property type="entry name" value="ASP_PROT_RETROV"/>
    <property type="match status" value="1"/>
</dbReference>
<feature type="domain" description="Reverse transcriptase" evidence="12">
    <location>
        <begin position="209"/>
        <end position="386"/>
    </location>
</feature>
<dbReference type="Gene3D" id="3.30.420.10">
    <property type="entry name" value="Ribonuclease H-like superfamily/Ribonuclease H"/>
    <property type="match status" value="1"/>
</dbReference>
<dbReference type="CDD" id="cd01647">
    <property type="entry name" value="RT_LTR"/>
    <property type="match status" value="1"/>
</dbReference>
<dbReference type="InterPro" id="IPR050951">
    <property type="entry name" value="Retrovirus_Pol_polyprotein"/>
</dbReference>
<evidence type="ECO:0000259" key="13">
    <source>
        <dbReference type="PROSITE" id="PS50994"/>
    </source>
</evidence>
<evidence type="ECO:0000256" key="9">
    <source>
        <dbReference type="ARBA" id="ARBA00023268"/>
    </source>
</evidence>
<dbReference type="InterPro" id="IPR043502">
    <property type="entry name" value="DNA/RNA_pol_sf"/>
</dbReference>
<dbReference type="FunFam" id="3.30.70.270:FF:000023">
    <property type="entry name" value="Pol"/>
    <property type="match status" value="1"/>
</dbReference>
<feature type="domain" description="Peptidase A2" evidence="11">
    <location>
        <begin position="31"/>
        <end position="104"/>
    </location>
</feature>
<evidence type="ECO:0000256" key="2">
    <source>
        <dbReference type="ARBA" id="ARBA00022670"/>
    </source>
</evidence>
<dbReference type="SUPFAM" id="SSF50630">
    <property type="entry name" value="Acid proteases"/>
    <property type="match status" value="1"/>
</dbReference>
<keyword evidence="6" id="KW-0255">Endonuclease</keyword>
<keyword evidence="5" id="KW-0540">Nuclease</keyword>
<dbReference type="Pfam" id="PF00665">
    <property type="entry name" value="rve"/>
    <property type="match status" value="1"/>
</dbReference>
<name>A0A147BLP1_IXORI</name>
<dbReference type="AlphaFoldDB" id="A0A147BLP1"/>
<dbReference type="InterPro" id="IPR043128">
    <property type="entry name" value="Rev_trsase/Diguanyl_cyclase"/>
</dbReference>
<keyword evidence="8" id="KW-0695">RNA-directed DNA polymerase</keyword>
<dbReference type="GO" id="GO:0004190">
    <property type="term" value="F:aspartic-type endopeptidase activity"/>
    <property type="evidence" value="ECO:0007669"/>
    <property type="project" value="InterPro"/>
</dbReference>
<organism evidence="14">
    <name type="scientific">Ixodes ricinus</name>
    <name type="common">Common tick</name>
    <name type="synonym">Acarus ricinus</name>
    <dbReference type="NCBI Taxonomy" id="34613"/>
    <lineage>
        <taxon>Eukaryota</taxon>
        <taxon>Metazoa</taxon>
        <taxon>Ecdysozoa</taxon>
        <taxon>Arthropoda</taxon>
        <taxon>Chelicerata</taxon>
        <taxon>Arachnida</taxon>
        <taxon>Acari</taxon>
        <taxon>Parasitiformes</taxon>
        <taxon>Ixodida</taxon>
        <taxon>Ixodoidea</taxon>
        <taxon>Ixodidae</taxon>
        <taxon>Ixodinae</taxon>
        <taxon>Ixodes</taxon>
    </lineage>
</organism>
<keyword evidence="2" id="KW-0645">Protease</keyword>
<evidence type="ECO:0000256" key="7">
    <source>
        <dbReference type="ARBA" id="ARBA00022801"/>
    </source>
</evidence>
<dbReference type="InterPro" id="IPR012337">
    <property type="entry name" value="RNaseH-like_sf"/>
</dbReference>
<dbReference type="Pfam" id="PF00078">
    <property type="entry name" value="RVT_1"/>
    <property type="match status" value="1"/>
</dbReference>
<dbReference type="CDD" id="cd09274">
    <property type="entry name" value="RNase_HI_RT_Ty3"/>
    <property type="match status" value="1"/>
</dbReference>
<evidence type="ECO:0000256" key="1">
    <source>
        <dbReference type="ARBA" id="ARBA00012493"/>
    </source>
</evidence>
<dbReference type="FunFam" id="2.40.70.10:FF:000130">
    <property type="entry name" value="Retrovirus-related Pol polyprotein from transposon opus-like Protein"/>
    <property type="match status" value="1"/>
</dbReference>
<reference evidence="14" key="1">
    <citation type="journal article" date="2018" name="PLoS Negl. Trop. Dis.">
        <title>Sialome diversity of ticks revealed by RNAseq of single tick salivary glands.</title>
        <authorList>
            <person name="Perner J."/>
            <person name="Kropackova S."/>
            <person name="Kopacek P."/>
            <person name="Ribeiro J.M."/>
        </authorList>
    </citation>
    <scope>NUCLEOTIDE SEQUENCE</scope>
    <source>
        <strain evidence="14">Siblings of single egg batch collected in Ceske Budejovice</strain>
        <tissue evidence="14">Salivary glands</tissue>
    </source>
</reference>
<dbReference type="InterPro" id="IPR041577">
    <property type="entry name" value="RT_RNaseH_2"/>
</dbReference>
<dbReference type="PANTHER" id="PTHR37984:SF5">
    <property type="entry name" value="PROTEIN NYNRIN-LIKE"/>
    <property type="match status" value="1"/>
</dbReference>
<dbReference type="GO" id="GO:0006508">
    <property type="term" value="P:proteolysis"/>
    <property type="evidence" value="ECO:0007669"/>
    <property type="project" value="UniProtKB-KW"/>
</dbReference>
<accession>A0A147BLP1</accession>
<feature type="region of interest" description="Disordered" evidence="10">
    <location>
        <begin position="44"/>
        <end position="66"/>
    </location>
</feature>
<dbReference type="PROSITE" id="PS50878">
    <property type="entry name" value="RT_POL"/>
    <property type="match status" value="1"/>
</dbReference>
<dbReference type="InterPro" id="IPR036397">
    <property type="entry name" value="RNaseH_sf"/>
</dbReference>
<evidence type="ECO:0000256" key="5">
    <source>
        <dbReference type="ARBA" id="ARBA00022722"/>
    </source>
</evidence>
<feature type="non-terminal residue" evidence="14">
    <location>
        <position position="1"/>
    </location>
</feature>
<keyword evidence="9" id="KW-0511">Multifunctional enzyme</keyword>
<dbReference type="PROSITE" id="PS50994">
    <property type="entry name" value="INTEGRASE"/>
    <property type="match status" value="1"/>
</dbReference>
<evidence type="ECO:0000256" key="8">
    <source>
        <dbReference type="ARBA" id="ARBA00022918"/>
    </source>
</evidence>
<dbReference type="FunFam" id="3.10.10.10:FF:000007">
    <property type="entry name" value="Retrovirus-related Pol polyprotein from transposon 17.6-like Protein"/>
    <property type="match status" value="1"/>
</dbReference>
<evidence type="ECO:0000259" key="11">
    <source>
        <dbReference type="PROSITE" id="PS50175"/>
    </source>
</evidence>
<dbReference type="FunFam" id="3.10.20.370:FF:000001">
    <property type="entry name" value="Retrovirus-related Pol polyprotein from transposon 17.6-like protein"/>
    <property type="match status" value="1"/>
</dbReference>
<dbReference type="InterPro" id="IPR001995">
    <property type="entry name" value="Peptidase_A2_cat"/>
</dbReference>
<dbReference type="Pfam" id="PF17921">
    <property type="entry name" value="Integrase_H2C2"/>
    <property type="match status" value="1"/>
</dbReference>
<keyword evidence="7" id="KW-0378">Hydrolase</keyword>
<dbReference type="PANTHER" id="PTHR37984">
    <property type="entry name" value="PROTEIN CBG26694"/>
    <property type="match status" value="1"/>
</dbReference>
<dbReference type="Gene3D" id="3.10.10.10">
    <property type="entry name" value="HIV Type 1 Reverse Transcriptase, subunit A, domain 1"/>
    <property type="match status" value="1"/>
</dbReference>
<dbReference type="EMBL" id="GEGO01003687">
    <property type="protein sequence ID" value="JAR91717.1"/>
    <property type="molecule type" value="Transcribed_RNA"/>
</dbReference>
<dbReference type="FunFam" id="3.30.420.10:FF:000032">
    <property type="entry name" value="Retrovirus-related Pol polyprotein from transposon 297-like Protein"/>
    <property type="match status" value="1"/>
</dbReference>
<dbReference type="GO" id="GO:0004519">
    <property type="term" value="F:endonuclease activity"/>
    <property type="evidence" value="ECO:0007669"/>
    <property type="project" value="UniProtKB-KW"/>
</dbReference>
<evidence type="ECO:0000256" key="10">
    <source>
        <dbReference type="SAM" id="MobiDB-lite"/>
    </source>
</evidence>
<dbReference type="FunFam" id="1.10.340.70:FF:000006">
    <property type="entry name" value="Retrovirus-related Pol polyprotein from transposon 297-like Protein"/>
    <property type="match status" value="1"/>
</dbReference>
<dbReference type="InterPro" id="IPR000477">
    <property type="entry name" value="RT_dom"/>
</dbReference>
<dbReference type="CDD" id="cd06094">
    <property type="entry name" value="RP_Saci_like"/>
    <property type="match status" value="1"/>
</dbReference>
<dbReference type="Gene3D" id="3.30.70.270">
    <property type="match status" value="2"/>
</dbReference>
<dbReference type="Gene3D" id="2.40.70.10">
    <property type="entry name" value="Acid Proteases"/>
    <property type="match status" value="1"/>
</dbReference>
<dbReference type="GO" id="GO:0003676">
    <property type="term" value="F:nucleic acid binding"/>
    <property type="evidence" value="ECO:0007669"/>
    <property type="project" value="InterPro"/>
</dbReference>
<dbReference type="GO" id="GO:0003964">
    <property type="term" value="F:RNA-directed DNA polymerase activity"/>
    <property type="evidence" value="ECO:0007669"/>
    <property type="project" value="UniProtKB-KW"/>
</dbReference>
<dbReference type="GO" id="GO:0042575">
    <property type="term" value="C:DNA polymerase complex"/>
    <property type="evidence" value="ECO:0007669"/>
    <property type="project" value="UniProtKB-ARBA"/>
</dbReference>
<keyword evidence="3" id="KW-0808">Transferase</keyword>
<dbReference type="InterPro" id="IPR034132">
    <property type="entry name" value="RP_Saci-like"/>
</dbReference>
<protein>
    <recommendedName>
        <fullName evidence="1">RNA-directed DNA polymerase</fullName>
        <ecNumber evidence="1">2.7.7.49</ecNumber>
    </recommendedName>
</protein>
<evidence type="ECO:0000256" key="4">
    <source>
        <dbReference type="ARBA" id="ARBA00022695"/>
    </source>
</evidence>
<dbReference type="Pfam" id="PF17919">
    <property type="entry name" value="RT_RNaseH_2"/>
    <property type="match status" value="1"/>
</dbReference>